<dbReference type="EMBL" id="CAJNNV010011409">
    <property type="protein sequence ID" value="CAE8599720.1"/>
    <property type="molecule type" value="Genomic_DNA"/>
</dbReference>
<sequence length="340" mass="37303">MVAPCQAPRWPEKAASRPQAVATAPAAVALQADEGLQCAAAQWLCRLRRDEVLPEKGLLETLRRQEFSARKHAQALAESEGQRALLLQECLENQKRLHEQRGKLLEEAQVSIRAEQRLRLDAETALSAGRARRLEAEQALAEEINRRKAAEVHGRAAEEKVVELTRVLADDQSLVVLDEFREKLRVQREEVCTLRERLAASKESGSSTAADLQRLRHHYDTDREQWGQERYKLLQEHAAAQLELAQLRKAGASLQAAAEGALASCARLSASQTAQAAQAAQPSSQDESHQTAPEDPAAAAAAFDANADEALEELMALEPFLGTIMGSPLMYTLPSLNSTS</sequence>
<reference evidence="4" key="1">
    <citation type="submission" date="2021-02" db="EMBL/GenBank/DDBJ databases">
        <authorList>
            <person name="Dougan E. K."/>
            <person name="Rhodes N."/>
            <person name="Thang M."/>
            <person name="Chan C."/>
        </authorList>
    </citation>
    <scope>NUCLEOTIDE SEQUENCE</scope>
</reference>
<dbReference type="EMBL" id="CAJNNV010015842">
    <property type="protein sequence ID" value="CAE8603889.1"/>
    <property type="molecule type" value="Genomic_DNA"/>
</dbReference>
<dbReference type="Proteomes" id="UP000626109">
    <property type="component" value="Unassembled WGS sequence"/>
</dbReference>
<evidence type="ECO:0000313" key="4">
    <source>
        <dbReference type="EMBL" id="CAE8685186.1"/>
    </source>
</evidence>
<keyword evidence="6" id="KW-1185">Reference proteome</keyword>
<comment type="caution">
    <text evidence="4">The sequence shown here is derived from an EMBL/GenBank/DDBJ whole genome shotgun (WGS) entry which is preliminary data.</text>
</comment>
<dbReference type="OrthoDB" id="490965at2759"/>
<evidence type="ECO:0000313" key="3">
    <source>
        <dbReference type="EMBL" id="CAE8603889.1"/>
    </source>
</evidence>
<evidence type="ECO:0000313" key="5">
    <source>
        <dbReference type="Proteomes" id="UP000626109"/>
    </source>
</evidence>
<dbReference type="AlphaFoldDB" id="A0A813JS86"/>
<evidence type="ECO:0000256" key="1">
    <source>
        <dbReference type="SAM" id="MobiDB-lite"/>
    </source>
</evidence>
<dbReference type="EMBL" id="CAJNNW010026423">
    <property type="protein sequence ID" value="CAE8685186.1"/>
    <property type="molecule type" value="Genomic_DNA"/>
</dbReference>
<name>A0A813JS86_POLGL</name>
<protein>
    <submittedName>
        <fullName evidence="4">Uncharacterized protein</fullName>
    </submittedName>
</protein>
<dbReference type="Proteomes" id="UP000654075">
    <property type="component" value="Unassembled WGS sequence"/>
</dbReference>
<organism evidence="4 5">
    <name type="scientific">Polarella glacialis</name>
    <name type="common">Dinoflagellate</name>
    <dbReference type="NCBI Taxonomy" id="89957"/>
    <lineage>
        <taxon>Eukaryota</taxon>
        <taxon>Sar</taxon>
        <taxon>Alveolata</taxon>
        <taxon>Dinophyceae</taxon>
        <taxon>Suessiales</taxon>
        <taxon>Suessiaceae</taxon>
        <taxon>Polarella</taxon>
    </lineage>
</organism>
<feature type="compositionally biased region" description="Low complexity" evidence="1">
    <location>
        <begin position="276"/>
        <end position="285"/>
    </location>
</feature>
<proteinExistence type="predicted"/>
<evidence type="ECO:0000313" key="6">
    <source>
        <dbReference type="Proteomes" id="UP000654075"/>
    </source>
</evidence>
<gene>
    <name evidence="2" type="ORF">PGLA1383_LOCUS18066</name>
    <name evidence="3" type="ORF">PGLA1383_LOCUS22089</name>
    <name evidence="4" type="ORF">PGLA2088_LOCUS24343</name>
</gene>
<evidence type="ECO:0000313" key="2">
    <source>
        <dbReference type="EMBL" id="CAE8599720.1"/>
    </source>
</evidence>
<feature type="region of interest" description="Disordered" evidence="1">
    <location>
        <begin position="276"/>
        <end position="300"/>
    </location>
</feature>
<accession>A0A813JS86</accession>